<protein>
    <submittedName>
        <fullName evidence="4">PEP-CTERM sorting domain-containing protein</fullName>
    </submittedName>
</protein>
<organism evidence="4 5">
    <name type="scientific">Aeoliella straminimaris</name>
    <dbReference type="NCBI Taxonomy" id="2954799"/>
    <lineage>
        <taxon>Bacteria</taxon>
        <taxon>Pseudomonadati</taxon>
        <taxon>Planctomycetota</taxon>
        <taxon>Planctomycetia</taxon>
        <taxon>Pirellulales</taxon>
        <taxon>Lacipirellulaceae</taxon>
        <taxon>Aeoliella</taxon>
    </lineage>
</organism>
<evidence type="ECO:0000259" key="3">
    <source>
        <dbReference type="Pfam" id="PF07589"/>
    </source>
</evidence>
<feature type="compositionally biased region" description="Polar residues" evidence="1">
    <location>
        <begin position="484"/>
        <end position="498"/>
    </location>
</feature>
<dbReference type="Pfam" id="PF07589">
    <property type="entry name" value="PEP-CTERM"/>
    <property type="match status" value="1"/>
</dbReference>
<dbReference type="Proteomes" id="UP001155241">
    <property type="component" value="Unassembled WGS sequence"/>
</dbReference>
<reference evidence="4" key="1">
    <citation type="submission" date="2022-06" db="EMBL/GenBank/DDBJ databases">
        <title>Aeoliella straminimaris, a novel planctomycete from sediments.</title>
        <authorList>
            <person name="Vitorino I.R."/>
            <person name="Lage O.M."/>
        </authorList>
    </citation>
    <scope>NUCLEOTIDE SEQUENCE</scope>
    <source>
        <strain evidence="4">ICT_H6.2</strain>
    </source>
</reference>
<dbReference type="AlphaFoldDB" id="A0A9X2FGY2"/>
<evidence type="ECO:0000256" key="1">
    <source>
        <dbReference type="SAM" id="MobiDB-lite"/>
    </source>
</evidence>
<accession>A0A9X2FGY2</accession>
<evidence type="ECO:0000313" key="5">
    <source>
        <dbReference type="Proteomes" id="UP001155241"/>
    </source>
</evidence>
<comment type="caution">
    <text evidence="4">The sequence shown here is derived from an EMBL/GenBank/DDBJ whole genome shotgun (WGS) entry which is preliminary data.</text>
</comment>
<keyword evidence="5" id="KW-1185">Reference proteome</keyword>
<dbReference type="RefSeq" id="WP_252852296.1">
    <property type="nucleotide sequence ID" value="NZ_JAMXLR010000036.1"/>
</dbReference>
<proteinExistence type="predicted"/>
<gene>
    <name evidence="4" type="ORF">NG895_09755</name>
</gene>
<feature type="region of interest" description="Disordered" evidence="1">
    <location>
        <begin position="268"/>
        <end position="300"/>
    </location>
</feature>
<feature type="signal peptide" evidence="2">
    <location>
        <begin position="1"/>
        <end position="20"/>
    </location>
</feature>
<feature type="domain" description="Ice-binding protein C-terminal" evidence="3">
    <location>
        <begin position="427"/>
        <end position="449"/>
    </location>
</feature>
<evidence type="ECO:0000313" key="4">
    <source>
        <dbReference type="EMBL" id="MCO6044191.1"/>
    </source>
</evidence>
<sequence length="895" mass="94581">MKHRALYLAAVLTMSGVSHATVVGFGQLGGSNAAVPKTLASRATADGNGFVVTNGTTPNIVLDWDVDGENNNGNPNSNGWDIHTSSWFVDIENQTIGGGDWDNEGSSNRVGQLDFDYHSIGFAADPGAALVLNSFDFGNTEETMDTSVWDLSLTDSADNVVWSQQVTLTNPDSDVLTVSPNFTGTLGESYTLIFAGVNDPLNGRHAIDNLSFNQIPDLSNPIGSLVINRSGPNAGIAYIQVDQALSFSDYEIRSANGALNPEGWNSIASTNGDPNDTWSEVSATTTSLREQDSANGTNDGVSLNVGGQFNLGQAFSVLPQFHLDGTTPTGWEDAGFSIYDPSGTLLALLPEYSGDPVPWGDYNGDLSIDIQDWYLFSAGLGQDYTGMTAIEAYLGGDLDGDFDSDLFDYKLFVELAGGASNLFGTTQVPEPSSIALVALGGMALLVSRRYRATLAVLVTVVAMAVATRSHAQATLQNFSVVGSTPTTSIPEGQQNESETAGPDQWFDDDILDETGQIVYDLFSTNYTDAELFPNGFKGQYAIGGETPGEVDSAVVFMDYGSPVTANWFAYAQRTGNNAVADKVGRFDFWFSNVDFAGVVPTTNPDATFNLLSTDNRISDSTIRPYTLGGSHSGQYVAVRITETDESGAVTSTSRIGGHEFRLLDGPSDVVLTVDRSTGEMTLANNLAGAENIQMNGYSIESPGGALIAENFDGVGGDASFPLGTGSGNGWEVTEGSNSSRLVESYFTANPVLNSTFAAGTGPISLGNAYQGISGHEDLVFLWTNSQGEVYNARVEYMGVAPGVAGDYNDDGIVDLADYAVWRNNLGGTNVLSNDLTPDSVAADDYATWKTNFGKQVGALGGVVAASVPEPSTVLIVFASAMPVILLRRKCKAARS</sequence>
<dbReference type="EMBL" id="JAMXLR010000036">
    <property type="protein sequence ID" value="MCO6044191.1"/>
    <property type="molecule type" value="Genomic_DNA"/>
</dbReference>
<feature type="chain" id="PRO_5040727607" evidence="2">
    <location>
        <begin position="21"/>
        <end position="895"/>
    </location>
</feature>
<dbReference type="InterPro" id="IPR013424">
    <property type="entry name" value="Ice-binding_C"/>
</dbReference>
<feature type="region of interest" description="Disordered" evidence="1">
    <location>
        <begin position="484"/>
        <end position="503"/>
    </location>
</feature>
<name>A0A9X2FGY2_9BACT</name>
<keyword evidence="2" id="KW-0732">Signal</keyword>
<dbReference type="NCBIfam" id="TIGR02595">
    <property type="entry name" value="PEP_CTERM"/>
    <property type="match status" value="1"/>
</dbReference>
<evidence type="ECO:0000256" key="2">
    <source>
        <dbReference type="SAM" id="SignalP"/>
    </source>
</evidence>